<comment type="similarity">
    <text evidence="2">Belongs to the UPF0718 family.</text>
</comment>
<dbReference type="Pfam" id="PF03773">
    <property type="entry name" value="ArsP_1"/>
    <property type="match status" value="1"/>
</dbReference>
<dbReference type="PANTHER" id="PTHR42775:SF2">
    <property type="entry name" value="PERMEASE"/>
    <property type="match status" value="1"/>
</dbReference>
<keyword evidence="4 7" id="KW-0812">Transmembrane</keyword>
<feature type="transmembrane region" description="Helical" evidence="7">
    <location>
        <begin position="50"/>
        <end position="73"/>
    </location>
</feature>
<gene>
    <name evidence="8" type="ORF">SAMN05216362_11247</name>
</gene>
<evidence type="ECO:0000256" key="1">
    <source>
        <dbReference type="ARBA" id="ARBA00004651"/>
    </source>
</evidence>
<dbReference type="Proteomes" id="UP000199427">
    <property type="component" value="Unassembled WGS sequence"/>
</dbReference>
<evidence type="ECO:0008006" key="10">
    <source>
        <dbReference type="Google" id="ProtNLM"/>
    </source>
</evidence>
<evidence type="ECO:0000256" key="6">
    <source>
        <dbReference type="ARBA" id="ARBA00023136"/>
    </source>
</evidence>
<evidence type="ECO:0000256" key="3">
    <source>
        <dbReference type="ARBA" id="ARBA00022475"/>
    </source>
</evidence>
<keyword evidence="6 7" id="KW-0472">Membrane</keyword>
<reference evidence="8 9" key="1">
    <citation type="submission" date="2016-10" db="EMBL/GenBank/DDBJ databases">
        <authorList>
            <person name="de Groot N.N."/>
        </authorList>
    </citation>
    <scope>NUCLEOTIDE SEQUENCE [LARGE SCALE GENOMIC DNA]</scope>
    <source>
        <strain evidence="8 9">DSM 21633</strain>
    </source>
</reference>
<evidence type="ECO:0000256" key="2">
    <source>
        <dbReference type="ARBA" id="ARBA00006386"/>
    </source>
</evidence>
<dbReference type="InterPro" id="IPR005524">
    <property type="entry name" value="DUF318"/>
</dbReference>
<protein>
    <recommendedName>
        <fullName evidence="10">Permease</fullName>
    </recommendedName>
</protein>
<dbReference type="STRING" id="571933.SAMN05216362_11247"/>
<feature type="transmembrane region" description="Helical" evidence="7">
    <location>
        <begin position="9"/>
        <end position="30"/>
    </location>
</feature>
<comment type="subcellular location">
    <subcellularLocation>
        <location evidence="1">Cell membrane</location>
        <topology evidence="1">Multi-pass membrane protein</topology>
    </subcellularLocation>
</comment>
<evidence type="ECO:0000256" key="7">
    <source>
        <dbReference type="SAM" id="Phobius"/>
    </source>
</evidence>
<feature type="transmembrane region" description="Helical" evidence="7">
    <location>
        <begin position="171"/>
        <end position="191"/>
    </location>
</feature>
<keyword evidence="3" id="KW-1003">Cell membrane</keyword>
<evidence type="ECO:0000313" key="9">
    <source>
        <dbReference type="Proteomes" id="UP000199427"/>
    </source>
</evidence>
<feature type="transmembrane region" description="Helical" evidence="7">
    <location>
        <begin position="266"/>
        <end position="287"/>
    </location>
</feature>
<proteinExistence type="inferred from homology"/>
<dbReference type="AlphaFoldDB" id="A0A1H9FJZ6"/>
<name>A0A1H9FJZ6_9BACI</name>
<dbReference type="EMBL" id="FOES01000012">
    <property type="protein sequence ID" value="SEQ38115.1"/>
    <property type="molecule type" value="Genomic_DNA"/>
</dbReference>
<dbReference type="OrthoDB" id="9777774at2"/>
<keyword evidence="5 7" id="KW-1133">Transmembrane helix</keyword>
<feature type="transmembrane region" description="Helical" evidence="7">
    <location>
        <begin position="114"/>
        <end position="131"/>
    </location>
</feature>
<evidence type="ECO:0000256" key="5">
    <source>
        <dbReference type="ARBA" id="ARBA00022989"/>
    </source>
</evidence>
<keyword evidence="9" id="KW-1185">Reference proteome</keyword>
<organism evidence="8 9">
    <name type="scientific">Piscibacillus halophilus</name>
    <dbReference type="NCBI Taxonomy" id="571933"/>
    <lineage>
        <taxon>Bacteria</taxon>
        <taxon>Bacillati</taxon>
        <taxon>Bacillota</taxon>
        <taxon>Bacilli</taxon>
        <taxon>Bacillales</taxon>
        <taxon>Bacillaceae</taxon>
        <taxon>Piscibacillus</taxon>
    </lineage>
</organism>
<feature type="transmembrane region" description="Helical" evidence="7">
    <location>
        <begin position="85"/>
        <end position="108"/>
    </location>
</feature>
<feature type="transmembrane region" description="Helical" evidence="7">
    <location>
        <begin position="203"/>
        <end position="220"/>
    </location>
</feature>
<evidence type="ECO:0000256" key="4">
    <source>
        <dbReference type="ARBA" id="ARBA00022692"/>
    </source>
</evidence>
<feature type="transmembrane region" description="Helical" evidence="7">
    <location>
        <begin position="227"/>
        <end position="246"/>
    </location>
</feature>
<evidence type="ECO:0000313" key="8">
    <source>
        <dbReference type="EMBL" id="SEQ38115.1"/>
    </source>
</evidence>
<sequence length="288" mass="31910">MWIDILKSFLFIALELTALFFTVTFVVHLIQGLIPYEKLEEHLVHANTSVGSLIAVLLAFITPFCSCSTIPIVATMLQNRMRFGFVMIFLFASPILDPTILTLMGVLLGWKVTIIYTLVSTILSIVIGLSLEKLGFENAVEPFVVKSTTEPPNKFNVKNAWNETKTLMKTVYPYLILGAFIGSLIHGVVPTEWMTNAFGGNEWWLIPIAALIGIPLYIRLSTMIPIANIMIMKGMALGPVMAIMISSTGASLPEVTLLHSIFERKLVLAFIISVLFMATMSGTLFYLI</sequence>
<dbReference type="PANTHER" id="PTHR42775">
    <property type="entry name" value="PERMEASE RV2963-RELATED"/>
    <property type="match status" value="1"/>
</dbReference>
<dbReference type="RefSeq" id="WP_091773412.1">
    <property type="nucleotide sequence ID" value="NZ_FOES01000012.1"/>
</dbReference>
<accession>A0A1H9FJZ6</accession>
<dbReference type="InterPro" id="IPR053166">
    <property type="entry name" value="UPF0718_permease"/>
</dbReference>
<dbReference type="GO" id="GO:0005886">
    <property type="term" value="C:plasma membrane"/>
    <property type="evidence" value="ECO:0007669"/>
    <property type="project" value="UniProtKB-SubCell"/>
</dbReference>